<comment type="caution">
    <text evidence="2">The sequence shown here is derived from an EMBL/GenBank/DDBJ whole genome shotgun (WGS) entry which is preliminary data.</text>
</comment>
<reference evidence="2 3" key="1">
    <citation type="submission" date="2017-06" db="EMBL/GenBank/DDBJ databases">
        <title>Ant-infecting Ophiocordyceps genomes reveal a high diversity of potential behavioral manipulation genes and a possible major role for enterotoxins.</title>
        <authorList>
            <person name="De Bekker C."/>
            <person name="Evans H.C."/>
            <person name="Brachmann A."/>
            <person name="Hughes D.P."/>
        </authorList>
    </citation>
    <scope>NUCLEOTIDE SEQUENCE [LARGE SCALE GENOMIC DNA]</scope>
    <source>
        <strain evidence="2 3">Map16</strain>
    </source>
</reference>
<feature type="compositionally biased region" description="Basic and acidic residues" evidence="1">
    <location>
        <begin position="180"/>
        <end position="200"/>
    </location>
</feature>
<feature type="compositionally biased region" description="Polar residues" evidence="1">
    <location>
        <begin position="63"/>
        <end position="80"/>
    </location>
</feature>
<protein>
    <submittedName>
        <fullName evidence="2">Uncharacterized protein</fullName>
    </submittedName>
</protein>
<dbReference type="Proteomes" id="UP000226431">
    <property type="component" value="Unassembled WGS sequence"/>
</dbReference>
<feature type="region of interest" description="Disordered" evidence="1">
    <location>
        <begin position="141"/>
        <end position="200"/>
    </location>
</feature>
<keyword evidence="3" id="KW-1185">Reference proteome</keyword>
<accession>A0A2C5ZM05</accession>
<gene>
    <name evidence="2" type="ORF">CDD80_6422</name>
</gene>
<name>A0A2C5ZM05_9HYPO</name>
<proteinExistence type="predicted"/>
<sequence length="200" mass="22171">MLDSRPRFLSISMHSFVIVRHPSDDVIGCESMSHPTSAFHCSFEPAAFVFRLLALDGSQLVSSRGENRPVNAQRTQTSLGHESIGSPNHEREQFTSRLLVSKALAMPDDWPSVDSPESISSGAEACSPRFTPLCQLPATLIPKTRSRPSPAFSVTRHVAKDDPRRSVFLLRSGSRPPLSKGEREHTEDKSQSYDDDNGRR</sequence>
<feature type="region of interest" description="Disordered" evidence="1">
    <location>
        <begin position="63"/>
        <end position="91"/>
    </location>
</feature>
<dbReference type="EMBL" id="NJES01000007">
    <property type="protein sequence ID" value="PHH80863.1"/>
    <property type="molecule type" value="Genomic_DNA"/>
</dbReference>
<evidence type="ECO:0000313" key="2">
    <source>
        <dbReference type="EMBL" id="PHH80863.1"/>
    </source>
</evidence>
<organism evidence="2 3">
    <name type="scientific">Ophiocordyceps camponoti-rufipedis</name>
    <dbReference type="NCBI Taxonomy" id="2004952"/>
    <lineage>
        <taxon>Eukaryota</taxon>
        <taxon>Fungi</taxon>
        <taxon>Dikarya</taxon>
        <taxon>Ascomycota</taxon>
        <taxon>Pezizomycotina</taxon>
        <taxon>Sordariomycetes</taxon>
        <taxon>Hypocreomycetidae</taxon>
        <taxon>Hypocreales</taxon>
        <taxon>Ophiocordycipitaceae</taxon>
        <taxon>Ophiocordyceps</taxon>
    </lineage>
</organism>
<evidence type="ECO:0000256" key="1">
    <source>
        <dbReference type="SAM" id="MobiDB-lite"/>
    </source>
</evidence>
<dbReference type="AlphaFoldDB" id="A0A2C5ZM05"/>
<evidence type="ECO:0000313" key="3">
    <source>
        <dbReference type="Proteomes" id="UP000226431"/>
    </source>
</evidence>